<feature type="compositionally biased region" description="Polar residues" evidence="1">
    <location>
        <begin position="155"/>
        <end position="166"/>
    </location>
</feature>
<evidence type="ECO:0000313" key="3">
    <source>
        <dbReference type="EMBL" id="KAL0109741.1"/>
    </source>
</evidence>
<dbReference type="Pfam" id="PF10545">
    <property type="entry name" value="MADF_DNA_bdg"/>
    <property type="match status" value="1"/>
</dbReference>
<dbReference type="InterPro" id="IPR006578">
    <property type="entry name" value="MADF-dom"/>
</dbReference>
<sequence>MDNEKLIELIKEYVMLYDLSHPKYLDGQYKDKVWKVISEELDQPVNVCKNKWNNIRDNFRKSLKKKKKKKKSGPSAVKIHKYKYSDQLGFLTNFSKERDTFSSVQHSMEDNYINIETIEEENLNEESDTEPKEIEKQDFIKRKVRQNKQEKSKENATSTLKQYIHI</sequence>
<dbReference type="PANTHER" id="PTHR12243:SF67">
    <property type="entry name" value="COREPRESSOR OF PANGOLIN, ISOFORM A-RELATED"/>
    <property type="match status" value="1"/>
</dbReference>
<feature type="domain" description="MADF" evidence="2">
    <location>
        <begin position="5"/>
        <end position="96"/>
    </location>
</feature>
<dbReference type="GO" id="GO:0006357">
    <property type="term" value="P:regulation of transcription by RNA polymerase II"/>
    <property type="evidence" value="ECO:0007669"/>
    <property type="project" value="TreeGrafter"/>
</dbReference>
<keyword evidence="4" id="KW-1185">Reference proteome</keyword>
<dbReference type="Proteomes" id="UP001430953">
    <property type="component" value="Unassembled WGS sequence"/>
</dbReference>
<dbReference type="AlphaFoldDB" id="A0AAW2F5D5"/>
<organism evidence="3 4">
    <name type="scientific">Cardiocondyla obscurior</name>
    <dbReference type="NCBI Taxonomy" id="286306"/>
    <lineage>
        <taxon>Eukaryota</taxon>
        <taxon>Metazoa</taxon>
        <taxon>Ecdysozoa</taxon>
        <taxon>Arthropoda</taxon>
        <taxon>Hexapoda</taxon>
        <taxon>Insecta</taxon>
        <taxon>Pterygota</taxon>
        <taxon>Neoptera</taxon>
        <taxon>Endopterygota</taxon>
        <taxon>Hymenoptera</taxon>
        <taxon>Apocrita</taxon>
        <taxon>Aculeata</taxon>
        <taxon>Formicoidea</taxon>
        <taxon>Formicidae</taxon>
        <taxon>Myrmicinae</taxon>
        <taxon>Cardiocondyla</taxon>
    </lineage>
</organism>
<dbReference type="InterPro" id="IPR039353">
    <property type="entry name" value="TF_Adf1"/>
</dbReference>
<feature type="compositionally biased region" description="Basic and acidic residues" evidence="1">
    <location>
        <begin position="129"/>
        <end position="154"/>
    </location>
</feature>
<name>A0AAW2F5D5_9HYME</name>
<dbReference type="PROSITE" id="PS51029">
    <property type="entry name" value="MADF"/>
    <property type="match status" value="1"/>
</dbReference>
<feature type="region of interest" description="Disordered" evidence="1">
    <location>
        <begin position="121"/>
        <end position="166"/>
    </location>
</feature>
<gene>
    <name evidence="3" type="ORF">PUN28_014639</name>
</gene>
<accession>A0AAW2F5D5</accession>
<comment type="caution">
    <text evidence="3">The sequence shown here is derived from an EMBL/GenBank/DDBJ whole genome shotgun (WGS) entry which is preliminary data.</text>
</comment>
<dbReference type="GO" id="GO:0005634">
    <property type="term" value="C:nucleus"/>
    <property type="evidence" value="ECO:0007669"/>
    <property type="project" value="TreeGrafter"/>
</dbReference>
<protein>
    <recommendedName>
        <fullName evidence="2">MADF domain-containing protein</fullName>
    </recommendedName>
</protein>
<evidence type="ECO:0000256" key="1">
    <source>
        <dbReference type="SAM" id="MobiDB-lite"/>
    </source>
</evidence>
<proteinExistence type="predicted"/>
<dbReference type="GO" id="GO:0005667">
    <property type="term" value="C:transcription regulator complex"/>
    <property type="evidence" value="ECO:0007669"/>
    <property type="project" value="TreeGrafter"/>
</dbReference>
<evidence type="ECO:0000259" key="2">
    <source>
        <dbReference type="PROSITE" id="PS51029"/>
    </source>
</evidence>
<dbReference type="EMBL" id="JADYXP020000015">
    <property type="protein sequence ID" value="KAL0109741.1"/>
    <property type="molecule type" value="Genomic_DNA"/>
</dbReference>
<reference evidence="3 4" key="1">
    <citation type="submission" date="2023-03" db="EMBL/GenBank/DDBJ databases">
        <title>High recombination rates correlate with genetic variation in Cardiocondyla obscurior ants.</title>
        <authorList>
            <person name="Errbii M."/>
        </authorList>
    </citation>
    <scope>NUCLEOTIDE SEQUENCE [LARGE SCALE GENOMIC DNA]</scope>
    <source>
        <strain evidence="3">Alpha-2009</strain>
        <tissue evidence="3">Whole body</tissue>
    </source>
</reference>
<evidence type="ECO:0000313" key="4">
    <source>
        <dbReference type="Proteomes" id="UP001430953"/>
    </source>
</evidence>
<dbReference type="SMART" id="SM00595">
    <property type="entry name" value="MADF"/>
    <property type="match status" value="1"/>
</dbReference>
<dbReference type="PANTHER" id="PTHR12243">
    <property type="entry name" value="MADF DOMAIN TRANSCRIPTION FACTOR"/>
    <property type="match status" value="1"/>
</dbReference>